<dbReference type="Proteomes" id="UP000094236">
    <property type="component" value="Unassembled WGS sequence"/>
</dbReference>
<dbReference type="GO" id="GO:0030687">
    <property type="term" value="C:preribosome, large subunit precursor"/>
    <property type="evidence" value="ECO:0007669"/>
    <property type="project" value="EnsemblFungi"/>
</dbReference>
<feature type="compositionally biased region" description="Acidic residues" evidence="4">
    <location>
        <begin position="57"/>
        <end position="114"/>
    </location>
</feature>
<evidence type="ECO:0000313" key="6">
    <source>
        <dbReference type="EMBL" id="ODV95299.1"/>
    </source>
</evidence>
<dbReference type="GO" id="GO:0005730">
    <property type="term" value="C:nucleolus"/>
    <property type="evidence" value="ECO:0007669"/>
    <property type="project" value="EnsemblFungi"/>
</dbReference>
<evidence type="ECO:0000259" key="5">
    <source>
        <dbReference type="PROSITE" id="PS50303"/>
    </source>
</evidence>
<organism evidence="6 7">
    <name type="scientific">Pachysolen tannophilus NRRL Y-2460</name>
    <dbReference type="NCBI Taxonomy" id="669874"/>
    <lineage>
        <taxon>Eukaryota</taxon>
        <taxon>Fungi</taxon>
        <taxon>Dikarya</taxon>
        <taxon>Ascomycota</taxon>
        <taxon>Saccharomycotina</taxon>
        <taxon>Pichiomycetes</taxon>
        <taxon>Pachysolenaceae</taxon>
        <taxon>Pachysolen</taxon>
    </lineage>
</organism>
<dbReference type="PANTHER" id="PTHR13389:SF0">
    <property type="entry name" value="PUMILIO HOMOLOG 3"/>
    <property type="match status" value="1"/>
</dbReference>
<accession>A0A1E4TUA4</accession>
<dbReference type="SUPFAM" id="SSF48371">
    <property type="entry name" value="ARM repeat"/>
    <property type="match status" value="1"/>
</dbReference>
<dbReference type="InterPro" id="IPR040059">
    <property type="entry name" value="PUM3"/>
</dbReference>
<dbReference type="EMBL" id="KV454014">
    <property type="protein sequence ID" value="ODV95299.1"/>
    <property type="molecule type" value="Genomic_DNA"/>
</dbReference>
<dbReference type="InterPro" id="IPR016024">
    <property type="entry name" value="ARM-type_fold"/>
</dbReference>
<dbReference type="PANTHER" id="PTHR13389">
    <property type="entry name" value="PUMILIO HOMOLOG 3"/>
    <property type="match status" value="1"/>
</dbReference>
<dbReference type="GO" id="GO:0000900">
    <property type="term" value="F:mRNA regulatory element binding translation repressor activity"/>
    <property type="evidence" value="ECO:0007669"/>
    <property type="project" value="EnsemblFungi"/>
</dbReference>
<feature type="compositionally biased region" description="Basic and acidic residues" evidence="4">
    <location>
        <begin position="115"/>
        <end position="131"/>
    </location>
</feature>
<dbReference type="InterPro" id="IPR001313">
    <property type="entry name" value="Pumilio_RNA-bd_rpt"/>
</dbReference>
<dbReference type="GO" id="GO:0048027">
    <property type="term" value="F:mRNA 5'-UTR binding"/>
    <property type="evidence" value="ECO:0007669"/>
    <property type="project" value="EnsemblFungi"/>
</dbReference>
<dbReference type="Pfam" id="PF08144">
    <property type="entry name" value="CPL"/>
    <property type="match status" value="1"/>
</dbReference>
<gene>
    <name evidence="6" type="ORF">PACTADRAFT_50043</name>
</gene>
<name>A0A1E4TUA4_PACTA</name>
<dbReference type="GO" id="GO:0050821">
    <property type="term" value="P:protein stabilization"/>
    <property type="evidence" value="ECO:0007669"/>
    <property type="project" value="EnsemblFungi"/>
</dbReference>
<dbReference type="GO" id="GO:0070180">
    <property type="term" value="F:large ribosomal subunit rRNA binding"/>
    <property type="evidence" value="ECO:0007669"/>
    <property type="project" value="EnsemblFungi"/>
</dbReference>
<dbReference type="InterPro" id="IPR011989">
    <property type="entry name" value="ARM-like"/>
</dbReference>
<dbReference type="SMART" id="SM00025">
    <property type="entry name" value="Pumilio"/>
    <property type="match status" value="6"/>
</dbReference>
<dbReference type="InterPro" id="IPR012959">
    <property type="entry name" value="CPL_dom"/>
</dbReference>
<evidence type="ECO:0000313" key="7">
    <source>
        <dbReference type="Proteomes" id="UP000094236"/>
    </source>
</evidence>
<evidence type="ECO:0000256" key="2">
    <source>
        <dbReference type="ARBA" id="ARBA00022884"/>
    </source>
</evidence>
<dbReference type="Gene3D" id="1.25.10.10">
    <property type="entry name" value="Leucine-rich Repeat Variant"/>
    <property type="match status" value="1"/>
</dbReference>
<sequence length="682" mass="77466">MVSGNRAVKRSIVSDSLKNGVKKQKKSENKKEVKQIETPSYGEESSNSDSESGKSDNDDDSESSDDSLDSVSESEEDELDELDDLDGDEGELNGDAAVEDDANEDEANEDDGDAEDSKPKQSSKEQHAEQKKLLEERKLQRKAGVEVQKIKFIWEKLRVKNPPLPKDIREKLCNDIWELSKDVIKDLVMKHDSSRVVQTLVKYSSKQRRDVIVSSLKGNYYQLATSSYGKYLLVKLLHYGSKESRDLILNELHGKLRKLMRHREGAYVVEDLYVLYATANQKKQMIREFWGAEYAVFKNAGDGKDIEEVAKESEEKKALITRNLIGTITASVDKGSTGFQILHAVMEEYIKICDDKQTHEFIELLHEQFAELVHTPEGSNVACTLIAKATAKERKMILKTLKAHAKSLITNEHGNLVLTTIFMTVDDTVLVSKSFVNEYSSTMHELIVDKFSRRPFLYLLNGLDPHFFSPITKKELLRYEEFSKETSKKPQEQRRLELLKAFGESFFECIINHPFESLGENIGSQFVGEVLLNEDIDTDKREKALNTIIESFNGKALSEDHLINKPFSARLLRTLIQGGRWNAKEKTVVKVKDSCLLGLNFTLKFINEIFEEGENENALKAWIKSPGSFVVIALFESIQNENCKEDTAKNFLKIIKNLKNFLAKEAEENGNKGAQLLIKLQK</sequence>
<feature type="repeat" description="Pumilio" evidence="3">
    <location>
        <begin position="178"/>
        <end position="214"/>
    </location>
</feature>
<dbReference type="OrthoDB" id="497380at2759"/>
<dbReference type="InterPro" id="IPR033133">
    <property type="entry name" value="PUM-HD"/>
</dbReference>
<keyword evidence="7" id="KW-1185">Reference proteome</keyword>
<dbReference type="STRING" id="669874.A0A1E4TUA4"/>
<evidence type="ECO:0000256" key="4">
    <source>
        <dbReference type="SAM" id="MobiDB-lite"/>
    </source>
</evidence>
<dbReference type="GO" id="GO:0101031">
    <property type="term" value="C:protein folding chaperone complex"/>
    <property type="evidence" value="ECO:0007669"/>
    <property type="project" value="EnsemblFungi"/>
</dbReference>
<proteinExistence type="predicted"/>
<reference evidence="7" key="1">
    <citation type="submission" date="2016-05" db="EMBL/GenBank/DDBJ databases">
        <title>Comparative genomics of biotechnologically important yeasts.</title>
        <authorList>
            <consortium name="DOE Joint Genome Institute"/>
            <person name="Riley R."/>
            <person name="Haridas S."/>
            <person name="Wolfe K.H."/>
            <person name="Lopes M.R."/>
            <person name="Hittinger C.T."/>
            <person name="Goker M."/>
            <person name="Salamov A."/>
            <person name="Wisecaver J."/>
            <person name="Long T.M."/>
            <person name="Aerts A.L."/>
            <person name="Barry K."/>
            <person name="Choi C."/>
            <person name="Clum A."/>
            <person name="Coughlan A.Y."/>
            <person name="Deshpande S."/>
            <person name="Douglass A.P."/>
            <person name="Hanson S.J."/>
            <person name="Klenk H.-P."/>
            <person name="Labutti K."/>
            <person name="Lapidus A."/>
            <person name="Lindquist E."/>
            <person name="Lipzen A."/>
            <person name="Meier-Kolthoff J.P."/>
            <person name="Ohm R.A."/>
            <person name="Otillar R.P."/>
            <person name="Pangilinan J."/>
            <person name="Peng Y."/>
            <person name="Rokas A."/>
            <person name="Rosa C.A."/>
            <person name="Scheuner C."/>
            <person name="Sibirny A.A."/>
            <person name="Slot J.C."/>
            <person name="Stielow J.B."/>
            <person name="Sun H."/>
            <person name="Kurtzman C.P."/>
            <person name="Blackwell M."/>
            <person name="Grigoriev I.V."/>
            <person name="Jeffries T.W."/>
        </authorList>
    </citation>
    <scope>NUCLEOTIDE SEQUENCE [LARGE SCALE GENOMIC DNA]</scope>
    <source>
        <strain evidence="7">NRRL Y-2460</strain>
    </source>
</reference>
<evidence type="ECO:0000256" key="3">
    <source>
        <dbReference type="PROSITE-ProRule" id="PRU00317"/>
    </source>
</evidence>
<feature type="repeat" description="Pumilio" evidence="3">
    <location>
        <begin position="215"/>
        <end position="250"/>
    </location>
</feature>
<protein>
    <recommendedName>
        <fullName evidence="5">PUM-HD domain-containing protein</fullName>
    </recommendedName>
</protein>
<dbReference type="GO" id="GO:0015934">
    <property type="term" value="C:large ribosomal subunit"/>
    <property type="evidence" value="ECO:0007669"/>
    <property type="project" value="EnsemblFungi"/>
</dbReference>
<feature type="domain" description="PUM-HD" evidence="5">
    <location>
        <begin position="157"/>
        <end position="503"/>
    </location>
</feature>
<evidence type="ECO:0000256" key="1">
    <source>
        <dbReference type="ARBA" id="ARBA00022737"/>
    </source>
</evidence>
<feature type="region of interest" description="Disordered" evidence="4">
    <location>
        <begin position="1"/>
        <end position="131"/>
    </location>
</feature>
<feature type="compositionally biased region" description="Basic and acidic residues" evidence="4">
    <location>
        <begin position="26"/>
        <end position="35"/>
    </location>
</feature>
<dbReference type="PROSITE" id="PS50303">
    <property type="entry name" value="PUM_HD"/>
    <property type="match status" value="1"/>
</dbReference>
<dbReference type="GO" id="GO:0003730">
    <property type="term" value="F:mRNA 3'-UTR binding"/>
    <property type="evidence" value="ECO:0007669"/>
    <property type="project" value="EnsemblFungi"/>
</dbReference>
<keyword evidence="2" id="KW-0694">RNA-binding</keyword>
<dbReference type="AlphaFoldDB" id="A0A1E4TUA4"/>
<keyword evidence="1" id="KW-0677">Repeat</keyword>
<dbReference type="GO" id="GO:0042273">
    <property type="term" value="P:ribosomal large subunit biogenesis"/>
    <property type="evidence" value="ECO:0007669"/>
    <property type="project" value="EnsemblFungi"/>
</dbReference>
<dbReference type="PROSITE" id="PS50302">
    <property type="entry name" value="PUM"/>
    <property type="match status" value="2"/>
</dbReference>